<dbReference type="Proteomes" id="UP000037848">
    <property type="component" value="Unassembled WGS sequence"/>
</dbReference>
<dbReference type="RefSeq" id="WP_054204206.1">
    <property type="nucleotide sequence ID" value="NZ_LHPH01000015.1"/>
</dbReference>
<dbReference type="EMBL" id="LHPH01000015">
    <property type="protein sequence ID" value="KPH61904.1"/>
    <property type="molecule type" value="Genomic_DNA"/>
</dbReference>
<dbReference type="PATRIC" id="fig|187330.3.peg.1064"/>
<evidence type="ECO:0000313" key="2">
    <source>
        <dbReference type="EMBL" id="KPH61904.1"/>
    </source>
</evidence>
<accession>A0A0N1EHT3</accession>
<name>A0A0N1EHT3_9GAMM</name>
<evidence type="ECO:0000259" key="1">
    <source>
        <dbReference type="Pfam" id="PF07238"/>
    </source>
</evidence>
<feature type="domain" description="PilZ" evidence="1">
    <location>
        <begin position="148"/>
        <end position="229"/>
    </location>
</feature>
<protein>
    <recommendedName>
        <fullName evidence="1">PilZ domain-containing protein</fullName>
    </recommendedName>
</protein>
<reference evidence="2 3" key="1">
    <citation type="submission" date="2015-08" db="EMBL/GenBank/DDBJ databases">
        <title>Draft Genome Sequence of Pseudoalteromonas porphyrae UCD-SED14.</title>
        <authorList>
            <person name="Coil D.A."/>
            <person name="Jospin G."/>
            <person name="Lee R.D."/>
            <person name="Eisen J.A."/>
        </authorList>
    </citation>
    <scope>NUCLEOTIDE SEQUENCE [LARGE SCALE GENOMIC DNA]</scope>
    <source>
        <strain evidence="2 3">UCD-SED14</strain>
    </source>
</reference>
<dbReference type="Pfam" id="PF07238">
    <property type="entry name" value="PilZ"/>
    <property type="match status" value="2"/>
</dbReference>
<evidence type="ECO:0000313" key="3">
    <source>
        <dbReference type="Proteomes" id="UP000037848"/>
    </source>
</evidence>
<keyword evidence="3" id="KW-1185">Reference proteome</keyword>
<gene>
    <name evidence="2" type="ORF">ADS77_13190</name>
</gene>
<dbReference type="Gene3D" id="2.40.10.220">
    <property type="entry name" value="predicted glycosyltransferase like domains"/>
    <property type="match status" value="2"/>
</dbReference>
<proteinExistence type="predicted"/>
<sequence>MTDDILFKYESLVDELKSYLGNSKFDSIFKSKTAGLTKPEQFLIKMEMSRLSQPIARFIDLRGQVTGQVKPFEYEGKQHFMDETAIEVFEKAIERHGGYTLAVYEAVMNTDNNHRVMQKKAAQLAQQPEHQEEQNFDCQVIKFASYESRREERMNYSIKITVELEKSNTVAATTSDISLSGAKIKLAPRYHVKRGQILGLRLVGLEQDFELGLKNGIQYEVVAVEKVSADFNHIRLKRTFVENNEKFDGFLESFIHGNKRRYKVNLDNTLDAVVSKGYEQYYIPRVTSLFTFFSQHDDKIYPSLVLTTENNIFIQRYFCDERKLSCLYTILNQQRINLLLSDPSPVKEEYLYTFTHVVGGKVYYYSATRSELATEPELKQLFFGFGSQKESWQCFKVQLMPSHPDDSFIPLSLPNTAGKDIEKLNKPPTPRVQGMVKDVKYLVILTSVGTKAEQTHYQTFSYDKSLVNQLKRFGHGKHKAPPKLETVDLEYVNLRAHKRYLYKTDILITLPDEQVYTAHSRDFSVMGLQIECQQPVSFNKGDVVELSMPELQKITKKYQLSALKYEVMAVSKSLTTINLKATRIADLPHMGVKFFTQLIENNKDKLKVSEEAPKIPGLSTALRNMVTKSVCQFPFYLHKEAAHFKTGAIGHGLYPSSLHTILQNYGLLNDTTTIDPFLSTEQITDIITPLIKDRSRQDPPLQFTLFIRFDPKKSTLQEAVKSQCVADDNFSPLHLFLKKGLKSELVFVMRLYISRTGRPDTDYLSNELKYVSQYALHKAKDLEEALWSVAGVGDMVDVTDETLSHLDFTAELIEQMNKRKQIWLKRLT</sequence>
<dbReference type="STRING" id="187330.AMS58_06390"/>
<organism evidence="2 3">
    <name type="scientific">Pseudoalteromonas porphyrae</name>
    <dbReference type="NCBI Taxonomy" id="187330"/>
    <lineage>
        <taxon>Bacteria</taxon>
        <taxon>Pseudomonadati</taxon>
        <taxon>Pseudomonadota</taxon>
        <taxon>Gammaproteobacteria</taxon>
        <taxon>Alteromonadales</taxon>
        <taxon>Pseudoalteromonadaceae</taxon>
        <taxon>Pseudoalteromonas</taxon>
    </lineage>
</organism>
<dbReference type="AlphaFoldDB" id="A0A0N1EHT3"/>
<dbReference type="OrthoDB" id="6208912at2"/>
<comment type="caution">
    <text evidence="2">The sequence shown here is derived from an EMBL/GenBank/DDBJ whole genome shotgun (WGS) entry which is preliminary data.</text>
</comment>
<dbReference type="GO" id="GO:0035438">
    <property type="term" value="F:cyclic-di-GMP binding"/>
    <property type="evidence" value="ECO:0007669"/>
    <property type="project" value="InterPro"/>
</dbReference>
<dbReference type="InterPro" id="IPR009875">
    <property type="entry name" value="PilZ_domain"/>
</dbReference>
<feature type="domain" description="PilZ" evidence="1">
    <location>
        <begin position="494"/>
        <end position="606"/>
    </location>
</feature>